<evidence type="ECO:0000256" key="2">
    <source>
        <dbReference type="ARBA" id="ARBA00022801"/>
    </source>
</evidence>
<dbReference type="GO" id="GO:0046872">
    <property type="term" value="F:metal ion binding"/>
    <property type="evidence" value="ECO:0007669"/>
    <property type="project" value="UniProtKB-KW"/>
</dbReference>
<name>A0A0A7EG20_9GAMM</name>
<dbReference type="STRING" id="1348114.OM33_10605"/>
<dbReference type="GO" id="GO:0008967">
    <property type="term" value="F:phosphoglycolate phosphatase activity"/>
    <property type="evidence" value="ECO:0007669"/>
    <property type="project" value="TreeGrafter"/>
</dbReference>
<accession>A0A0A7EG20</accession>
<proteinExistence type="predicted"/>
<evidence type="ECO:0000256" key="3">
    <source>
        <dbReference type="ARBA" id="ARBA00022842"/>
    </source>
</evidence>
<dbReference type="Gene3D" id="3.40.50.1000">
    <property type="entry name" value="HAD superfamily/HAD-like"/>
    <property type="match status" value="1"/>
</dbReference>
<dbReference type="EMBL" id="CP009888">
    <property type="protein sequence ID" value="AIY65554.1"/>
    <property type="molecule type" value="Genomic_DNA"/>
</dbReference>
<dbReference type="InterPro" id="IPR023198">
    <property type="entry name" value="PGP-like_dom2"/>
</dbReference>
<gene>
    <name evidence="5" type="ORF">OM33_10605</name>
</gene>
<dbReference type="Proteomes" id="UP000030341">
    <property type="component" value="Chromosome 1"/>
</dbReference>
<keyword evidence="6" id="KW-1185">Reference proteome</keyword>
<organism evidence="5 6">
    <name type="scientific">Pseudoalteromonas piratica</name>
    <dbReference type="NCBI Taxonomy" id="1348114"/>
    <lineage>
        <taxon>Bacteria</taxon>
        <taxon>Pseudomonadati</taxon>
        <taxon>Pseudomonadota</taxon>
        <taxon>Gammaproteobacteria</taxon>
        <taxon>Alteromonadales</taxon>
        <taxon>Pseudoalteromonadaceae</taxon>
        <taxon>Pseudoalteromonas</taxon>
    </lineage>
</organism>
<dbReference type="AlphaFoldDB" id="A0A0A7EG20"/>
<evidence type="ECO:0000313" key="5">
    <source>
        <dbReference type="EMBL" id="AIY65554.1"/>
    </source>
</evidence>
<dbReference type="Gene3D" id="1.10.150.240">
    <property type="entry name" value="Putative phosphatase, domain 2"/>
    <property type="match status" value="1"/>
</dbReference>
<keyword evidence="2" id="KW-0378">Hydrolase</keyword>
<dbReference type="PANTHER" id="PTHR43434">
    <property type="entry name" value="PHOSPHOGLYCOLATE PHOSPHATASE"/>
    <property type="match status" value="1"/>
</dbReference>
<keyword evidence="4" id="KW-0119">Carbohydrate metabolism</keyword>
<dbReference type="PANTHER" id="PTHR43434:SF23">
    <property type="entry name" value="PHOSPHOGLYCOLATE PHOSPHATASE"/>
    <property type="match status" value="1"/>
</dbReference>
<keyword evidence="3" id="KW-0460">Magnesium</keyword>
<dbReference type="NCBIfam" id="TIGR01549">
    <property type="entry name" value="HAD-SF-IA-v1"/>
    <property type="match status" value="1"/>
</dbReference>
<dbReference type="SFLD" id="SFLDG01129">
    <property type="entry name" value="C1.5:_HAD__Beta-PGM__Phosphata"/>
    <property type="match status" value="1"/>
</dbReference>
<evidence type="ECO:0000256" key="4">
    <source>
        <dbReference type="ARBA" id="ARBA00023277"/>
    </source>
</evidence>
<dbReference type="InterPro" id="IPR036412">
    <property type="entry name" value="HAD-like_sf"/>
</dbReference>
<dbReference type="eggNOG" id="COG0546">
    <property type="taxonomic scope" value="Bacteria"/>
</dbReference>
<dbReference type="Pfam" id="PF13419">
    <property type="entry name" value="HAD_2"/>
    <property type="match status" value="1"/>
</dbReference>
<sequence length="224" mass="25389">MYQAILFDLDGTLIDSADDLGAALNHVLKQNNKETVCAKRYRTQASNGTIALLKLGFGSEWESFDRQKQDNLKQSFLNFYRENLWCKSRFYEGIKPLIMLLDDKQIPWSIVTNKPAHLTAPLIAQIPEFKSCQNVVSGDTLEKAKPYPDPLLHSCRLMNVDPAHCLYVGDDERDIIAGNSATMKTAAAKWGYLNGNDVLSWQFHFSFDSPWLLLNHISSCTDKK</sequence>
<dbReference type="GO" id="GO:0005829">
    <property type="term" value="C:cytosol"/>
    <property type="evidence" value="ECO:0007669"/>
    <property type="project" value="TreeGrafter"/>
</dbReference>
<evidence type="ECO:0008006" key="7">
    <source>
        <dbReference type="Google" id="ProtNLM"/>
    </source>
</evidence>
<dbReference type="GO" id="GO:0006281">
    <property type="term" value="P:DNA repair"/>
    <property type="evidence" value="ECO:0007669"/>
    <property type="project" value="TreeGrafter"/>
</dbReference>
<dbReference type="HOGENOM" id="CLU_045011_19_1_6"/>
<dbReference type="InterPro" id="IPR023214">
    <property type="entry name" value="HAD_sf"/>
</dbReference>
<dbReference type="InterPro" id="IPR050155">
    <property type="entry name" value="HAD-like_hydrolase_sf"/>
</dbReference>
<dbReference type="InterPro" id="IPR041492">
    <property type="entry name" value="HAD_2"/>
</dbReference>
<evidence type="ECO:0000313" key="6">
    <source>
        <dbReference type="Proteomes" id="UP000030341"/>
    </source>
</evidence>
<dbReference type="SFLD" id="SFLDS00003">
    <property type="entry name" value="Haloacid_Dehalogenase"/>
    <property type="match status" value="1"/>
</dbReference>
<keyword evidence="1" id="KW-0479">Metal-binding</keyword>
<protein>
    <recommendedName>
        <fullName evidence="7">Haloacid dehalogenase</fullName>
    </recommendedName>
</protein>
<dbReference type="InterPro" id="IPR006439">
    <property type="entry name" value="HAD-SF_hydro_IA"/>
</dbReference>
<dbReference type="KEGG" id="pseo:OM33_10605"/>
<dbReference type="SUPFAM" id="SSF56784">
    <property type="entry name" value="HAD-like"/>
    <property type="match status" value="1"/>
</dbReference>
<evidence type="ECO:0000256" key="1">
    <source>
        <dbReference type="ARBA" id="ARBA00022723"/>
    </source>
</evidence>
<reference evidence="5 6" key="1">
    <citation type="submission" date="2014-11" db="EMBL/GenBank/DDBJ databases">
        <title>Complete Genome Sequence of Pseudoalteromonas sp. Strain OCN003 Isolated from Kaneohe Bay, Oahu, Hawaii.</title>
        <authorList>
            <person name="Beurmann S."/>
            <person name="Videau P."/>
            <person name="Ushijima B."/>
            <person name="Smith A.M."/>
            <person name="Aeby G.S."/>
            <person name="Callahan S.M."/>
            <person name="Belcaid M."/>
        </authorList>
    </citation>
    <scope>NUCLEOTIDE SEQUENCE [LARGE SCALE GENOMIC DNA]</scope>
    <source>
        <strain evidence="5 6">OCN003</strain>
    </source>
</reference>
<dbReference type="OrthoDB" id="9776368at2"/>
<dbReference type="RefSeq" id="WP_038641546.1">
    <property type="nucleotide sequence ID" value="NZ_CP009888.1"/>
</dbReference>